<keyword evidence="2" id="KW-1185">Reference proteome</keyword>
<evidence type="ECO:0000313" key="2">
    <source>
        <dbReference type="Proteomes" id="UP001341840"/>
    </source>
</evidence>
<organism evidence="1 2">
    <name type="scientific">Stylosanthes scabra</name>
    <dbReference type="NCBI Taxonomy" id="79078"/>
    <lineage>
        <taxon>Eukaryota</taxon>
        <taxon>Viridiplantae</taxon>
        <taxon>Streptophyta</taxon>
        <taxon>Embryophyta</taxon>
        <taxon>Tracheophyta</taxon>
        <taxon>Spermatophyta</taxon>
        <taxon>Magnoliopsida</taxon>
        <taxon>eudicotyledons</taxon>
        <taxon>Gunneridae</taxon>
        <taxon>Pentapetalae</taxon>
        <taxon>rosids</taxon>
        <taxon>fabids</taxon>
        <taxon>Fabales</taxon>
        <taxon>Fabaceae</taxon>
        <taxon>Papilionoideae</taxon>
        <taxon>50 kb inversion clade</taxon>
        <taxon>dalbergioids sensu lato</taxon>
        <taxon>Dalbergieae</taxon>
        <taxon>Pterocarpus clade</taxon>
        <taxon>Stylosanthes</taxon>
    </lineage>
</organism>
<evidence type="ECO:0008006" key="3">
    <source>
        <dbReference type="Google" id="ProtNLM"/>
    </source>
</evidence>
<comment type="caution">
    <text evidence="1">The sequence shown here is derived from an EMBL/GenBank/DDBJ whole genome shotgun (WGS) entry which is preliminary data.</text>
</comment>
<gene>
    <name evidence="1" type="ORF">PIB30_043591</name>
</gene>
<name>A0ABU6SH65_9FABA</name>
<reference evidence="1 2" key="1">
    <citation type="journal article" date="2023" name="Plants (Basel)">
        <title>Bridging the Gap: Combining Genomics and Transcriptomics Approaches to Understand Stylosanthes scabra, an Orphan Legume from the Brazilian Caatinga.</title>
        <authorList>
            <person name="Ferreira-Neto J.R.C."/>
            <person name="da Silva M.D."/>
            <person name="Binneck E."/>
            <person name="de Melo N.F."/>
            <person name="da Silva R.H."/>
            <person name="de Melo A.L.T.M."/>
            <person name="Pandolfi V."/>
            <person name="Bustamante F.O."/>
            <person name="Brasileiro-Vidal A.C."/>
            <person name="Benko-Iseppon A.M."/>
        </authorList>
    </citation>
    <scope>NUCLEOTIDE SEQUENCE [LARGE SCALE GENOMIC DNA]</scope>
    <source>
        <tissue evidence="1">Leaves</tissue>
    </source>
</reference>
<protein>
    <recommendedName>
        <fullName evidence="3">Zinc knuckle CX2CX4HX4C domain-containing protein</fullName>
    </recommendedName>
</protein>
<sequence length="155" mass="17388">MPNLYYYCGILGHDEANCPKALRDEMTGVGKSRNLGPWLKAEEKGSRRGLSYASLLSLWKARNDLIFEEKDRSPMEVVDSTLKSFDAFNKAHHTELCSIHQPHQPPPRALSANSWECPPSYLWKINVDAVVDGSNSLMICVVIRDSLRQIATAVT</sequence>
<dbReference type="EMBL" id="JASCZI010060670">
    <property type="protein sequence ID" value="MED6135158.1"/>
    <property type="molecule type" value="Genomic_DNA"/>
</dbReference>
<accession>A0ABU6SH65</accession>
<evidence type="ECO:0000313" key="1">
    <source>
        <dbReference type="EMBL" id="MED6135158.1"/>
    </source>
</evidence>
<dbReference type="Proteomes" id="UP001341840">
    <property type="component" value="Unassembled WGS sequence"/>
</dbReference>
<proteinExistence type="predicted"/>